<reference evidence="2 3" key="1">
    <citation type="submission" date="2013-11" db="EMBL/GenBank/DDBJ databases">
        <title>The Genome Sequence of Phytophthora parasitica CJ01A1.</title>
        <authorList>
            <consortium name="The Broad Institute Genomics Platform"/>
            <person name="Russ C."/>
            <person name="Tyler B."/>
            <person name="Panabieres F."/>
            <person name="Shan W."/>
            <person name="Tripathy S."/>
            <person name="Grunwald N."/>
            <person name="Machado M."/>
            <person name="Johnson C.S."/>
            <person name="Walker B."/>
            <person name="Young S.K."/>
            <person name="Zeng Q."/>
            <person name="Gargeya S."/>
            <person name="Fitzgerald M."/>
            <person name="Haas B."/>
            <person name="Abouelleil A."/>
            <person name="Allen A.W."/>
            <person name="Alvarado L."/>
            <person name="Arachchi H.M."/>
            <person name="Berlin A.M."/>
            <person name="Chapman S.B."/>
            <person name="Gainer-Dewar J."/>
            <person name="Goldberg J."/>
            <person name="Griggs A."/>
            <person name="Gujja S."/>
            <person name="Hansen M."/>
            <person name="Howarth C."/>
            <person name="Imamovic A."/>
            <person name="Ireland A."/>
            <person name="Larimer J."/>
            <person name="McCowan C."/>
            <person name="Murphy C."/>
            <person name="Pearson M."/>
            <person name="Poon T.W."/>
            <person name="Priest M."/>
            <person name="Roberts A."/>
            <person name="Saif S."/>
            <person name="Shea T."/>
            <person name="Sisk P."/>
            <person name="Sykes S."/>
            <person name="Wortman J."/>
            <person name="Nusbaum C."/>
            <person name="Birren B."/>
        </authorList>
    </citation>
    <scope>NUCLEOTIDE SEQUENCE [LARGE SCALE GENOMIC DNA]</scope>
    <source>
        <strain evidence="2 3">CJ01A1</strain>
    </source>
</reference>
<feature type="non-terminal residue" evidence="2">
    <location>
        <position position="211"/>
    </location>
</feature>
<gene>
    <name evidence="2" type="ORF">F441_03890</name>
</gene>
<feature type="region of interest" description="Disordered" evidence="1">
    <location>
        <begin position="165"/>
        <end position="211"/>
    </location>
</feature>
<dbReference type="Proteomes" id="UP000018958">
    <property type="component" value="Unassembled WGS sequence"/>
</dbReference>
<comment type="caution">
    <text evidence="2">The sequence shown here is derived from an EMBL/GenBank/DDBJ whole genome shotgun (WGS) entry which is preliminary data.</text>
</comment>
<sequence>MTPDSIVALPVSALQLSIDTTADKHHWARAEKADDRYQQQFPENAILYVLNNHRSPQWFYGYESGTTKAQREMKHVLVAYVFLLYPLPNQTSRSQNDCQPVPVPVAQVATCGLTSGAEQSSLQSVATLQDQETVDFRDQFQDGLNRTESYGRSLLSKATASRIINDTESEAAKEEGAQQRSGRQMPVTLPNGRITAARGSHHDNWPSGRTA</sequence>
<dbReference type="EMBL" id="ANIX01000898">
    <property type="protein sequence ID" value="ETP22903.1"/>
    <property type="molecule type" value="Genomic_DNA"/>
</dbReference>
<organism evidence="2 3">
    <name type="scientific">Phytophthora nicotianae CJ01A1</name>
    <dbReference type="NCBI Taxonomy" id="1317063"/>
    <lineage>
        <taxon>Eukaryota</taxon>
        <taxon>Sar</taxon>
        <taxon>Stramenopiles</taxon>
        <taxon>Oomycota</taxon>
        <taxon>Peronosporomycetes</taxon>
        <taxon>Peronosporales</taxon>
        <taxon>Peronosporaceae</taxon>
        <taxon>Phytophthora</taxon>
    </lineage>
</organism>
<evidence type="ECO:0000313" key="3">
    <source>
        <dbReference type="Proteomes" id="UP000018958"/>
    </source>
</evidence>
<name>W2XKF8_PHYNI</name>
<evidence type="ECO:0000256" key="1">
    <source>
        <dbReference type="SAM" id="MobiDB-lite"/>
    </source>
</evidence>
<protein>
    <submittedName>
        <fullName evidence="2">Uncharacterized protein</fullName>
    </submittedName>
</protein>
<dbReference type="AlphaFoldDB" id="W2XKF8"/>
<evidence type="ECO:0000313" key="2">
    <source>
        <dbReference type="EMBL" id="ETP22903.1"/>
    </source>
</evidence>
<accession>W2XKF8</accession>
<proteinExistence type="predicted"/>